<accession>A0A8I1B172</accession>
<name>A0A8I1B172_BURCE</name>
<sequence>MALKDNLNAEVGAIFRNTWTETAGRVVPVPSDVGLGNKATLLDGAVVFYADLDGSTNMVDGKKWEFSAEIYKAFLHCAAKIVRDENGDITAYDGDRIMAIFIGDKKCDRAARAALKLKWAATNIVEPRMKAIYTTTDFKVKHTVGIDMSDLRAVRTGVRGDNDLVWVGRAANYAAKLNSLSSEYPTWITKSVYDGLTQAMKTYNSKDIWEARTWTTMNNLSIYRSNWGWVID</sequence>
<dbReference type="SUPFAM" id="SSF55073">
    <property type="entry name" value="Nucleotide cyclase"/>
    <property type="match status" value="1"/>
</dbReference>
<evidence type="ECO:0000313" key="1">
    <source>
        <dbReference type="EMBL" id="MBH9701045.1"/>
    </source>
</evidence>
<comment type="caution">
    <text evidence="1">The sequence shown here is derived from an EMBL/GenBank/DDBJ whole genome shotgun (WGS) entry which is preliminary data.</text>
</comment>
<dbReference type="EMBL" id="JAEDXG010000040">
    <property type="protein sequence ID" value="MBH9701045.1"/>
    <property type="molecule type" value="Genomic_DNA"/>
</dbReference>
<evidence type="ECO:0000313" key="2">
    <source>
        <dbReference type="Proteomes" id="UP000645612"/>
    </source>
</evidence>
<protein>
    <submittedName>
        <fullName evidence="1">Adenylate/guanylate cyclase domain-containing protein</fullName>
    </submittedName>
</protein>
<gene>
    <name evidence="1" type="ORF">JAO13_31885</name>
</gene>
<dbReference type="Gene3D" id="3.30.70.1230">
    <property type="entry name" value="Nucleotide cyclase"/>
    <property type="match status" value="1"/>
</dbReference>
<dbReference type="InterPro" id="IPR029787">
    <property type="entry name" value="Nucleotide_cyclase"/>
</dbReference>
<dbReference type="Proteomes" id="UP000645612">
    <property type="component" value="Unassembled WGS sequence"/>
</dbReference>
<proteinExistence type="predicted"/>
<dbReference type="RefSeq" id="WP_176130856.1">
    <property type="nucleotide sequence ID" value="NZ_CADDZZ010000013.1"/>
</dbReference>
<dbReference type="AlphaFoldDB" id="A0A8I1B172"/>
<organism evidence="1 2">
    <name type="scientific">Burkholderia cepacia</name>
    <name type="common">Pseudomonas cepacia</name>
    <dbReference type="NCBI Taxonomy" id="292"/>
    <lineage>
        <taxon>Bacteria</taxon>
        <taxon>Pseudomonadati</taxon>
        <taxon>Pseudomonadota</taxon>
        <taxon>Betaproteobacteria</taxon>
        <taxon>Burkholderiales</taxon>
        <taxon>Burkholderiaceae</taxon>
        <taxon>Burkholderia</taxon>
        <taxon>Burkholderia cepacia complex</taxon>
    </lineage>
</organism>
<reference evidence="1" key="1">
    <citation type="submission" date="2020-12" db="EMBL/GenBank/DDBJ databases">
        <title>Burkholderia cepacia complex in Mexico.</title>
        <authorList>
            <person name="Estrada P."/>
        </authorList>
    </citation>
    <scope>NUCLEOTIDE SEQUENCE</scope>
    <source>
        <strain evidence="1">871</strain>
    </source>
</reference>